<evidence type="ECO:0000256" key="8">
    <source>
        <dbReference type="SAM" id="Phobius"/>
    </source>
</evidence>
<keyword evidence="5 8" id="KW-1133">Transmembrane helix</keyword>
<dbReference type="InterPro" id="IPR051107">
    <property type="entry name" value="Auxin_Efflux_Carrier"/>
</dbReference>
<dbReference type="GO" id="GO:0009926">
    <property type="term" value="P:auxin polar transport"/>
    <property type="evidence" value="ECO:0007669"/>
    <property type="project" value="TreeGrafter"/>
</dbReference>
<dbReference type="PANTHER" id="PTHR31752:SF4">
    <property type="entry name" value="AUXIN EFFLUX CARRIER COMPONENT 2"/>
    <property type="match status" value="1"/>
</dbReference>
<evidence type="ECO:0000256" key="1">
    <source>
        <dbReference type="ARBA" id="ARBA00004141"/>
    </source>
</evidence>
<evidence type="ECO:0000313" key="10">
    <source>
        <dbReference type="Proteomes" id="UP000507245"/>
    </source>
</evidence>
<comment type="similarity">
    <text evidence="2">Belongs to the auxin efflux carrier (TC 2.A.69.1) family.</text>
</comment>
<keyword evidence="7" id="KW-0927">Auxin signaling pathway</keyword>
<organism evidence="9 10">
    <name type="scientific">Prunus armeniaca</name>
    <name type="common">Apricot</name>
    <name type="synonym">Armeniaca vulgaris</name>
    <dbReference type="NCBI Taxonomy" id="36596"/>
    <lineage>
        <taxon>Eukaryota</taxon>
        <taxon>Viridiplantae</taxon>
        <taxon>Streptophyta</taxon>
        <taxon>Embryophyta</taxon>
        <taxon>Tracheophyta</taxon>
        <taxon>Spermatophyta</taxon>
        <taxon>Magnoliopsida</taxon>
        <taxon>eudicotyledons</taxon>
        <taxon>Gunneridae</taxon>
        <taxon>Pentapetalae</taxon>
        <taxon>rosids</taxon>
        <taxon>fabids</taxon>
        <taxon>Rosales</taxon>
        <taxon>Rosaceae</taxon>
        <taxon>Amygdaloideae</taxon>
        <taxon>Amygdaleae</taxon>
        <taxon>Prunus</taxon>
    </lineage>
</organism>
<keyword evidence="6 8" id="KW-0472">Membrane</keyword>
<keyword evidence="3" id="KW-0813">Transport</keyword>
<reference evidence="10" key="1">
    <citation type="journal article" date="2020" name="Genome Biol.">
        <title>Gamete binning: chromosome-level and haplotype-resolved genome assembly enabled by high-throughput single-cell sequencing of gamete genomes.</title>
        <authorList>
            <person name="Campoy J.A."/>
            <person name="Sun H."/>
            <person name="Goel M."/>
            <person name="Jiao W.-B."/>
            <person name="Folz-Donahue K."/>
            <person name="Wang N."/>
            <person name="Rubio M."/>
            <person name="Liu C."/>
            <person name="Kukat C."/>
            <person name="Ruiz D."/>
            <person name="Huettel B."/>
            <person name="Schneeberger K."/>
        </authorList>
    </citation>
    <scope>NUCLEOTIDE SEQUENCE [LARGE SCALE GENOMIC DNA]</scope>
    <source>
        <strain evidence="10">cv. Rojo Pasion</strain>
    </source>
</reference>
<dbReference type="PANTHER" id="PTHR31752">
    <property type="entry name" value="AUXIN EFFLUX CARRIER COMPONENT 1B-RELATED"/>
    <property type="match status" value="1"/>
</dbReference>
<dbReference type="Proteomes" id="UP000507245">
    <property type="component" value="Unassembled WGS sequence"/>
</dbReference>
<dbReference type="GO" id="GO:0009734">
    <property type="term" value="P:auxin-activated signaling pathway"/>
    <property type="evidence" value="ECO:0007669"/>
    <property type="project" value="UniProtKB-KW"/>
</dbReference>
<feature type="transmembrane region" description="Helical" evidence="8">
    <location>
        <begin position="40"/>
        <end position="59"/>
    </location>
</feature>
<comment type="subcellular location">
    <subcellularLocation>
        <location evidence="1">Membrane</location>
        <topology evidence="1">Multi-pass membrane protein</topology>
    </subcellularLocation>
</comment>
<dbReference type="GO" id="GO:0010329">
    <property type="term" value="F:auxin efflux transmembrane transporter activity"/>
    <property type="evidence" value="ECO:0007669"/>
    <property type="project" value="TreeGrafter"/>
</dbReference>
<dbReference type="GO" id="GO:0005886">
    <property type="term" value="C:plasma membrane"/>
    <property type="evidence" value="ECO:0007669"/>
    <property type="project" value="TreeGrafter"/>
</dbReference>
<proteinExistence type="inferred from homology"/>
<evidence type="ECO:0000256" key="5">
    <source>
        <dbReference type="ARBA" id="ARBA00022989"/>
    </source>
</evidence>
<keyword evidence="4 8" id="KW-0812">Transmembrane</keyword>
<sequence>MITGKDVYEVFAAIVPLYAVMILAYGSIRWWKIFTPESMLQHKPFVALLAIPLLSFHFISSNNPYAINYKFLLADSLQKVVILVALFLWQAFSKGGNLEWMIIIFSLSTLPNTLVIGITLLKAMYCDFSATCSDCHFAERDVVHSYTLHVRVPRRQALDLRGVPGDCSFDHVVQSCL</sequence>
<evidence type="ECO:0000256" key="2">
    <source>
        <dbReference type="ARBA" id="ARBA00009177"/>
    </source>
</evidence>
<dbReference type="Pfam" id="PF03547">
    <property type="entry name" value="Mem_trans"/>
    <property type="match status" value="1"/>
</dbReference>
<keyword evidence="10" id="KW-1185">Reference proteome</keyword>
<feature type="transmembrane region" description="Helical" evidence="8">
    <location>
        <begin position="7"/>
        <end position="28"/>
    </location>
</feature>
<dbReference type="AlphaFoldDB" id="A0A6J5VTF0"/>
<protein>
    <recommendedName>
        <fullName evidence="11">Auxin efflux carrier component</fullName>
    </recommendedName>
</protein>
<dbReference type="GO" id="GO:0005783">
    <property type="term" value="C:endoplasmic reticulum"/>
    <property type="evidence" value="ECO:0007669"/>
    <property type="project" value="TreeGrafter"/>
</dbReference>
<name>A0A6J5VTF0_PRUAR</name>
<feature type="transmembrane region" description="Helical" evidence="8">
    <location>
        <begin position="71"/>
        <end position="92"/>
    </location>
</feature>
<evidence type="ECO:0000256" key="3">
    <source>
        <dbReference type="ARBA" id="ARBA00022448"/>
    </source>
</evidence>
<evidence type="ECO:0000256" key="4">
    <source>
        <dbReference type="ARBA" id="ARBA00022692"/>
    </source>
</evidence>
<evidence type="ECO:0000256" key="6">
    <source>
        <dbReference type="ARBA" id="ARBA00023136"/>
    </source>
</evidence>
<dbReference type="OrthoDB" id="1868374at2759"/>
<gene>
    <name evidence="9" type="ORF">ORAREDHAP_LOCUS1121</name>
</gene>
<feature type="transmembrane region" description="Helical" evidence="8">
    <location>
        <begin position="98"/>
        <end position="121"/>
    </location>
</feature>
<dbReference type="InterPro" id="IPR004776">
    <property type="entry name" value="Mem_transp_PIN-like"/>
</dbReference>
<evidence type="ECO:0000313" key="9">
    <source>
        <dbReference type="EMBL" id="CAB4292650.1"/>
    </source>
</evidence>
<dbReference type="EMBL" id="CAEKKB010000001">
    <property type="protein sequence ID" value="CAB4292650.1"/>
    <property type="molecule type" value="Genomic_DNA"/>
</dbReference>
<evidence type="ECO:0008006" key="11">
    <source>
        <dbReference type="Google" id="ProtNLM"/>
    </source>
</evidence>
<evidence type="ECO:0000256" key="7">
    <source>
        <dbReference type="ARBA" id="ARBA00023294"/>
    </source>
</evidence>
<accession>A0A6J5VTF0</accession>